<accession>A0AAN7IW73</accession>
<protein>
    <recommendedName>
        <fullName evidence="4">Bromo domain-containing protein</fullName>
    </recommendedName>
</protein>
<feature type="compositionally biased region" description="Basic and acidic residues" evidence="3">
    <location>
        <begin position="155"/>
        <end position="167"/>
    </location>
</feature>
<dbReference type="SMART" id="SM00297">
    <property type="entry name" value="BROMO"/>
    <property type="match status" value="1"/>
</dbReference>
<feature type="compositionally biased region" description="Basic and acidic residues" evidence="3">
    <location>
        <begin position="559"/>
        <end position="584"/>
    </location>
</feature>
<feature type="region of interest" description="Disordered" evidence="3">
    <location>
        <begin position="155"/>
        <end position="295"/>
    </location>
</feature>
<dbReference type="CDD" id="cd04369">
    <property type="entry name" value="Bromodomain"/>
    <property type="match status" value="1"/>
</dbReference>
<gene>
    <name evidence="5" type="ORF">RGQ29_016225</name>
</gene>
<feature type="region of interest" description="Disordered" evidence="3">
    <location>
        <begin position="460"/>
        <end position="671"/>
    </location>
</feature>
<reference evidence="5 6" key="1">
    <citation type="journal article" date="2023" name="G3 (Bethesda)">
        <title>A haplotype-resolved chromosome-scale genome for Quercus rubra L. provides insights into the genetics of adaptive traits for red oak species.</title>
        <authorList>
            <person name="Kapoor B."/>
            <person name="Jenkins J."/>
            <person name="Schmutz J."/>
            <person name="Zhebentyayeva T."/>
            <person name="Kuelheim C."/>
            <person name="Coggeshall M."/>
            <person name="Heim C."/>
            <person name="Lasky J.R."/>
            <person name="Leites L."/>
            <person name="Islam-Faridi N."/>
            <person name="Romero-Severson J."/>
            <person name="DeLeo V.L."/>
            <person name="Lucas S.M."/>
            <person name="Lazic D."/>
            <person name="Gailing O."/>
            <person name="Carlson J."/>
            <person name="Staton M."/>
        </authorList>
    </citation>
    <scope>NUCLEOTIDE SEQUENCE [LARGE SCALE GENOMIC DNA]</scope>
    <source>
        <strain evidence="5">Pseudo-F2</strain>
    </source>
</reference>
<feature type="domain" description="Bromo" evidence="4">
    <location>
        <begin position="314"/>
        <end position="385"/>
    </location>
</feature>
<feature type="compositionally biased region" description="Basic and acidic residues" evidence="3">
    <location>
        <begin position="204"/>
        <end position="218"/>
    </location>
</feature>
<evidence type="ECO:0000256" key="2">
    <source>
        <dbReference type="PROSITE-ProRule" id="PRU00035"/>
    </source>
</evidence>
<feature type="compositionally biased region" description="Basic and acidic residues" evidence="3">
    <location>
        <begin position="399"/>
        <end position="412"/>
    </location>
</feature>
<dbReference type="InterPro" id="IPR036427">
    <property type="entry name" value="Bromodomain-like_sf"/>
</dbReference>
<organism evidence="5 6">
    <name type="scientific">Quercus rubra</name>
    <name type="common">Northern red oak</name>
    <name type="synonym">Quercus borealis</name>
    <dbReference type="NCBI Taxonomy" id="3512"/>
    <lineage>
        <taxon>Eukaryota</taxon>
        <taxon>Viridiplantae</taxon>
        <taxon>Streptophyta</taxon>
        <taxon>Embryophyta</taxon>
        <taxon>Tracheophyta</taxon>
        <taxon>Spermatophyta</taxon>
        <taxon>Magnoliopsida</taxon>
        <taxon>eudicotyledons</taxon>
        <taxon>Gunneridae</taxon>
        <taxon>Pentapetalae</taxon>
        <taxon>rosids</taxon>
        <taxon>fabids</taxon>
        <taxon>Fagales</taxon>
        <taxon>Fagaceae</taxon>
        <taxon>Quercus</taxon>
    </lineage>
</organism>
<feature type="region of interest" description="Disordered" evidence="3">
    <location>
        <begin position="399"/>
        <end position="441"/>
    </location>
</feature>
<proteinExistence type="predicted"/>
<dbReference type="SUPFAM" id="SSF47370">
    <property type="entry name" value="Bromodomain"/>
    <property type="match status" value="1"/>
</dbReference>
<feature type="compositionally biased region" description="Basic and acidic residues" evidence="3">
    <location>
        <begin position="477"/>
        <end position="490"/>
    </location>
</feature>
<feature type="compositionally biased region" description="Polar residues" evidence="3">
    <location>
        <begin position="499"/>
        <end position="512"/>
    </location>
</feature>
<dbReference type="InterPro" id="IPR001005">
    <property type="entry name" value="SANT/Myb"/>
</dbReference>
<keyword evidence="1 2" id="KW-0103">Bromodomain</keyword>
<feature type="compositionally biased region" description="Low complexity" evidence="3">
    <location>
        <begin position="13"/>
        <end position="26"/>
    </location>
</feature>
<dbReference type="PROSITE" id="PS50014">
    <property type="entry name" value="BROMODOMAIN_2"/>
    <property type="match status" value="1"/>
</dbReference>
<evidence type="ECO:0000259" key="4">
    <source>
        <dbReference type="PROSITE" id="PS50014"/>
    </source>
</evidence>
<dbReference type="PANTHER" id="PTHR37888:SF11">
    <property type="entry name" value="DNA-BINDING BROMODOMAIN-CONTAINING PROTEIN"/>
    <property type="match status" value="1"/>
</dbReference>
<keyword evidence="6" id="KW-1185">Reference proteome</keyword>
<dbReference type="CDD" id="cd00167">
    <property type="entry name" value="SANT"/>
    <property type="match status" value="1"/>
</dbReference>
<feature type="compositionally biased region" description="Basic and acidic residues" evidence="3">
    <location>
        <begin position="601"/>
        <end position="628"/>
    </location>
</feature>
<comment type="caution">
    <text evidence="5">The sequence shown here is derived from an EMBL/GenBank/DDBJ whole genome shotgun (WGS) entry which is preliminary data.</text>
</comment>
<evidence type="ECO:0000256" key="3">
    <source>
        <dbReference type="SAM" id="MobiDB-lite"/>
    </source>
</evidence>
<dbReference type="AlphaFoldDB" id="A0AAN7IW73"/>
<feature type="compositionally biased region" description="Basic and acidic residues" evidence="3">
    <location>
        <begin position="245"/>
        <end position="261"/>
    </location>
</feature>
<dbReference type="InterPro" id="IPR001487">
    <property type="entry name" value="Bromodomain"/>
</dbReference>
<dbReference type="Proteomes" id="UP001324115">
    <property type="component" value="Unassembled WGS sequence"/>
</dbReference>
<dbReference type="PANTHER" id="PTHR37888">
    <property type="entry name" value="DNA-BINDING BROMODOMAIN-CONTAINING PROTEIN"/>
    <property type="match status" value="1"/>
</dbReference>
<feature type="region of interest" description="Disordered" evidence="3">
    <location>
        <begin position="1"/>
        <end position="26"/>
    </location>
</feature>
<dbReference type="Gene3D" id="1.20.920.10">
    <property type="entry name" value="Bromodomain-like"/>
    <property type="match status" value="1"/>
</dbReference>
<evidence type="ECO:0000256" key="1">
    <source>
        <dbReference type="ARBA" id="ARBA00023117"/>
    </source>
</evidence>
<dbReference type="EMBL" id="JAXUIC010000004">
    <property type="protein sequence ID" value="KAK4591699.1"/>
    <property type="molecule type" value="Genomic_DNA"/>
</dbReference>
<dbReference type="Pfam" id="PF00439">
    <property type="entry name" value="Bromodomain"/>
    <property type="match status" value="1"/>
</dbReference>
<sequence>MKETESQSETKTKTSSSNCITTTSSSSSWGTWEELLLAFAVKRHGFKDWDSVATELSLHSFKPSSSSSPPLLPLHCMNKFRDLKRRFSLLTNHQNDVVVADASLTQSENEENENDVVFYDAWLDELRKRRVAELKRDLQRYDLNIVLLEKKVKKLEEERESEEKPDLEGDGSGNGEPEGDEVSPVTGENSDKDNRSFNESNSTEGEKSGEGAKSEGEPVKTGSDGPDPGREDMESGEEVAAAQSESERKGGGDSSELRTDSAARGSSEVQSSASLTGKRMRRRRKEVSGGVESPETVDVAVKSEPLVEILEIIRACENSSLFERRLESQETDNYKNMVRQHLDLETIQSRLQKGTYSSSTLTFYRDLLLLFNNATIFFPKSSIELTTAHQLRHLVLKKIKNEIPKPNPKEDSPPPSPSRSPITMPTQTPTPNAIPEPKPELERTDSLLAKQKSSAPIIVCRKRSSMSAKPSSAVFGQKDKQVSDEKKSVIDIKPPPVKPSSTNTVEDNSVIKTYSKEKPITGARSLRRGNKNLTNNVSASSKKQNTSPGSKASSGNKVESSKTDKKKTEALPLEKKRSAADFLKRIKSGGGSSKEQKRRLSGKEDNSRKERMLRLSSDKKLVKEESSPSKRSVGRPPKRAAEASPVSAKRGKNSGGKEVAASNRPRKRARR</sequence>
<evidence type="ECO:0000313" key="5">
    <source>
        <dbReference type="EMBL" id="KAK4591699.1"/>
    </source>
</evidence>
<feature type="compositionally biased region" description="Polar residues" evidence="3">
    <location>
        <begin position="531"/>
        <end position="558"/>
    </location>
</feature>
<feature type="compositionally biased region" description="Basic and acidic residues" evidence="3">
    <location>
        <begin position="1"/>
        <end position="12"/>
    </location>
</feature>
<name>A0AAN7IW73_QUERU</name>
<evidence type="ECO:0000313" key="6">
    <source>
        <dbReference type="Proteomes" id="UP001324115"/>
    </source>
</evidence>